<protein>
    <submittedName>
        <fullName evidence="1">Uncharacterized protein</fullName>
    </submittedName>
</protein>
<dbReference type="EMBL" id="DRGN01000219">
    <property type="protein sequence ID" value="HEU01716.1"/>
    <property type="molecule type" value="Genomic_DNA"/>
</dbReference>
<proteinExistence type="predicted"/>
<organism evidence="1 2">
    <name type="scientific">Aurantimonas coralicida</name>
    <dbReference type="NCBI Taxonomy" id="182270"/>
    <lineage>
        <taxon>Bacteria</taxon>
        <taxon>Pseudomonadati</taxon>
        <taxon>Pseudomonadota</taxon>
        <taxon>Alphaproteobacteria</taxon>
        <taxon>Hyphomicrobiales</taxon>
        <taxon>Aurantimonadaceae</taxon>
        <taxon>Aurantimonas</taxon>
    </lineage>
</organism>
<name>A0A9C9NHB5_9HYPH</name>
<evidence type="ECO:0000313" key="1">
    <source>
        <dbReference type="EMBL" id="HEU01716.1"/>
    </source>
</evidence>
<dbReference type="AlphaFoldDB" id="A0A9C9NHB5"/>
<reference evidence="1" key="1">
    <citation type="journal article" date="2020" name="mSystems">
        <title>Genome- and Community-Level Interaction Insights into Carbon Utilization and Element Cycling Functions of Hydrothermarchaeota in Hydrothermal Sediment.</title>
        <authorList>
            <person name="Zhou Z."/>
            <person name="Liu Y."/>
            <person name="Xu W."/>
            <person name="Pan J."/>
            <person name="Luo Z.H."/>
            <person name="Li M."/>
        </authorList>
    </citation>
    <scope>NUCLEOTIDE SEQUENCE</scope>
    <source>
        <strain evidence="1">HyVt-347</strain>
    </source>
</reference>
<sequence length="558" mass="60374">MVQIPVKTSSVSASVARAPALRGRPTSVTGGVLGEVGKGFEAVAGILDKLQARDDANLITTAEVNLAERDTTAFLEAKRSAGEGGVGFASAYDEQYRTFSEEEAAKIEAGGGSAEAAKLFRERAEISRVRRFGESSIFEDVSRRAKHRLDATTGLGALERAARDDPASLAVLLELRTNRLAAASSVLLPAELSKLRTDTDGKMEAAAVEGFIAQGLPEEARALQAAATNIPATTSAGLVKKIEVEIEKQVVNDTLAFVERQGGFAAGYAKVLLGEFDNPDLKAAYKALPALKRLEIQSKVLNVFSERRSFLKNREDDEEKAANLLTDDLKRELTLTTDTADKIRIFGQIQRANTETPEDEEAMLKEILGTAGFSPFPNPSLEAEFMRDLQETTNVGPDDIRAVQSQLTQQEFTRVMARSRALQNTALRDSFALIDREFGLPPGNVFPTEDQVALSAALEPIKGDLQRWLEENPDASVGEIRAQRDTLVKEGRGKVKEVQDTQALEKIAILGALVPGFDITNPEESFKKLVAEGLALDVGRGRSLSVAIRAAKKRGLLK</sequence>
<gene>
    <name evidence="1" type="ORF">ENH89_15600</name>
</gene>
<evidence type="ECO:0000313" key="2">
    <source>
        <dbReference type="Proteomes" id="UP000885680"/>
    </source>
</evidence>
<accession>A0A9C9NHB5</accession>
<dbReference type="Proteomes" id="UP000885680">
    <property type="component" value="Unassembled WGS sequence"/>
</dbReference>
<comment type="caution">
    <text evidence="1">The sequence shown here is derived from an EMBL/GenBank/DDBJ whole genome shotgun (WGS) entry which is preliminary data.</text>
</comment>